<evidence type="ECO:0000256" key="1">
    <source>
        <dbReference type="SAM" id="MobiDB-lite"/>
    </source>
</evidence>
<organism evidence="2 3">
    <name type="scientific">Candidatus Promineifilum breve</name>
    <dbReference type="NCBI Taxonomy" id="1806508"/>
    <lineage>
        <taxon>Bacteria</taxon>
        <taxon>Bacillati</taxon>
        <taxon>Chloroflexota</taxon>
        <taxon>Ardenticatenia</taxon>
        <taxon>Candidatus Promineifilales</taxon>
        <taxon>Candidatus Promineifilaceae</taxon>
        <taxon>Candidatus Promineifilum</taxon>
    </lineage>
</organism>
<reference evidence="2" key="1">
    <citation type="submission" date="2016-01" db="EMBL/GenBank/DDBJ databases">
        <authorList>
            <person name="Mcilroy J.S."/>
            <person name="Karst M S."/>
            <person name="Albertsen M."/>
        </authorList>
    </citation>
    <scope>NUCLEOTIDE SEQUENCE</scope>
    <source>
        <strain evidence="2">Cfx-K</strain>
    </source>
</reference>
<evidence type="ECO:0000313" key="2">
    <source>
        <dbReference type="EMBL" id="CUS03091.2"/>
    </source>
</evidence>
<feature type="region of interest" description="Disordered" evidence="1">
    <location>
        <begin position="1"/>
        <end position="24"/>
    </location>
</feature>
<evidence type="ECO:0000313" key="3">
    <source>
        <dbReference type="Proteomes" id="UP000215027"/>
    </source>
</evidence>
<dbReference type="OrthoDB" id="5111310at2"/>
<name>A0A160SZR3_9CHLR</name>
<feature type="compositionally biased region" description="Polar residues" evidence="1">
    <location>
        <begin position="1"/>
        <end position="11"/>
    </location>
</feature>
<proteinExistence type="predicted"/>
<accession>A0A160SZR3</accession>
<dbReference type="Proteomes" id="UP000215027">
    <property type="component" value="Chromosome I"/>
</dbReference>
<dbReference type="EMBL" id="LN890655">
    <property type="protein sequence ID" value="CUS03091.2"/>
    <property type="molecule type" value="Genomic_DNA"/>
</dbReference>
<dbReference type="RefSeq" id="WP_095042628.1">
    <property type="nucleotide sequence ID" value="NZ_LN890655.1"/>
</dbReference>
<dbReference type="AlphaFoldDB" id="A0A160SZR3"/>
<protein>
    <submittedName>
        <fullName evidence="2">Uncharacterized protein</fullName>
    </submittedName>
</protein>
<gene>
    <name evidence="2" type="ORF">CFX0092_A1213</name>
</gene>
<dbReference type="KEGG" id="pbf:CFX0092_A1213"/>
<sequence>MSDPTADTPSTADGKLPDTDTPPDAINLNVSGKELAGPERGFGQLWRKTYRISLRGSSATPQEVIRRWKTNFSNYWPEGSDFYGSRPRIEAGEVAVINLEGPAGAPIATGVAVVHADDHSFVFVTPQGHIFAGTIHFSAFRGGRDAAEATVVQIVSLIRAGDPLFEIGARLGVIHRQEDEFWQKTLTNLAADFGVVGQPVELESVLVDRRMRWSAAGNVWHNSAIRTTLYLPIHALRRLLGK</sequence>
<keyword evidence="3" id="KW-1185">Reference proteome</keyword>